<sequence>MIQPGVQCKQQCKSKDYSCLCMGIGFADGAEVIYDSKSKWNDYHEDVNRTNFNRVDKNLSPVCLSVVQQ</sequence>
<protein>
    <submittedName>
        <fullName evidence="1">Uncharacterized protein</fullName>
    </submittedName>
</protein>
<reference evidence="1 2" key="1">
    <citation type="submission" date="2017-12" db="EMBL/GenBank/DDBJ databases">
        <title>Hemimetabolous genomes reveal molecular basis of termite eusociality.</title>
        <authorList>
            <person name="Harrison M.C."/>
            <person name="Jongepier E."/>
            <person name="Robertson H.M."/>
            <person name="Arning N."/>
            <person name="Bitard-Feildel T."/>
            <person name="Chao H."/>
            <person name="Childers C.P."/>
            <person name="Dinh H."/>
            <person name="Doddapaneni H."/>
            <person name="Dugan S."/>
            <person name="Gowin J."/>
            <person name="Greiner C."/>
            <person name="Han Y."/>
            <person name="Hu H."/>
            <person name="Hughes D.S.T."/>
            <person name="Huylmans A.-K."/>
            <person name="Kemena C."/>
            <person name="Kremer L.P.M."/>
            <person name="Lee S.L."/>
            <person name="Lopez-Ezquerra A."/>
            <person name="Mallet L."/>
            <person name="Monroy-Kuhn J.M."/>
            <person name="Moser A."/>
            <person name="Murali S.C."/>
            <person name="Muzny D.M."/>
            <person name="Otani S."/>
            <person name="Piulachs M.-D."/>
            <person name="Poelchau M."/>
            <person name="Qu J."/>
            <person name="Schaub F."/>
            <person name="Wada-Katsumata A."/>
            <person name="Worley K.C."/>
            <person name="Xie Q."/>
            <person name="Ylla G."/>
            <person name="Poulsen M."/>
            <person name="Gibbs R.A."/>
            <person name="Schal C."/>
            <person name="Richards S."/>
            <person name="Belles X."/>
            <person name="Korb J."/>
            <person name="Bornberg-Bauer E."/>
        </authorList>
    </citation>
    <scope>NUCLEOTIDE SEQUENCE [LARGE SCALE GENOMIC DNA]</scope>
    <source>
        <tissue evidence="1">Whole body</tissue>
    </source>
</reference>
<dbReference type="InParanoid" id="A0A2J7QJR5"/>
<evidence type="ECO:0000313" key="2">
    <source>
        <dbReference type="Proteomes" id="UP000235965"/>
    </source>
</evidence>
<organism evidence="1 2">
    <name type="scientific">Cryptotermes secundus</name>
    <dbReference type="NCBI Taxonomy" id="105785"/>
    <lineage>
        <taxon>Eukaryota</taxon>
        <taxon>Metazoa</taxon>
        <taxon>Ecdysozoa</taxon>
        <taxon>Arthropoda</taxon>
        <taxon>Hexapoda</taxon>
        <taxon>Insecta</taxon>
        <taxon>Pterygota</taxon>
        <taxon>Neoptera</taxon>
        <taxon>Polyneoptera</taxon>
        <taxon>Dictyoptera</taxon>
        <taxon>Blattodea</taxon>
        <taxon>Blattoidea</taxon>
        <taxon>Termitoidae</taxon>
        <taxon>Kalotermitidae</taxon>
        <taxon>Cryptotermitinae</taxon>
        <taxon>Cryptotermes</taxon>
    </lineage>
</organism>
<keyword evidence="2" id="KW-1185">Reference proteome</keyword>
<name>A0A2J7QJR5_9NEOP</name>
<dbReference type="EMBL" id="NEVH01013549">
    <property type="protein sequence ID" value="PNF28822.1"/>
    <property type="molecule type" value="Genomic_DNA"/>
</dbReference>
<proteinExistence type="predicted"/>
<evidence type="ECO:0000313" key="1">
    <source>
        <dbReference type="EMBL" id="PNF28822.1"/>
    </source>
</evidence>
<gene>
    <name evidence="1" type="ORF">B7P43_G04428</name>
</gene>
<dbReference type="Proteomes" id="UP000235965">
    <property type="component" value="Unassembled WGS sequence"/>
</dbReference>
<accession>A0A2J7QJR5</accession>
<comment type="caution">
    <text evidence="1">The sequence shown here is derived from an EMBL/GenBank/DDBJ whole genome shotgun (WGS) entry which is preliminary data.</text>
</comment>
<dbReference type="AlphaFoldDB" id="A0A2J7QJR5"/>